<feature type="region of interest" description="Disordered" evidence="1">
    <location>
        <begin position="1"/>
        <end position="24"/>
    </location>
</feature>
<reference evidence="3" key="1">
    <citation type="submission" date="2017-02" db="UniProtKB">
        <authorList>
            <consortium name="WormBaseParasite"/>
        </authorList>
    </citation>
    <scope>IDENTIFICATION</scope>
</reference>
<keyword evidence="2" id="KW-1185">Reference proteome</keyword>
<organism evidence="2 3">
    <name type="scientific">Strongyloides papillosus</name>
    <name type="common">Intestinal threadworm</name>
    <dbReference type="NCBI Taxonomy" id="174720"/>
    <lineage>
        <taxon>Eukaryota</taxon>
        <taxon>Metazoa</taxon>
        <taxon>Ecdysozoa</taxon>
        <taxon>Nematoda</taxon>
        <taxon>Chromadorea</taxon>
        <taxon>Rhabditida</taxon>
        <taxon>Tylenchina</taxon>
        <taxon>Panagrolaimomorpha</taxon>
        <taxon>Strongyloidoidea</taxon>
        <taxon>Strongyloididae</taxon>
        <taxon>Strongyloides</taxon>
    </lineage>
</organism>
<protein>
    <submittedName>
        <fullName evidence="3">Uncharacterized protein</fullName>
    </submittedName>
</protein>
<dbReference type="WBParaSite" id="SPAL_0000955200.1">
    <property type="protein sequence ID" value="SPAL_0000955200.1"/>
    <property type="gene ID" value="SPAL_0000955200"/>
</dbReference>
<proteinExistence type="predicted"/>
<dbReference type="Proteomes" id="UP000046392">
    <property type="component" value="Unplaced"/>
</dbReference>
<dbReference type="AlphaFoldDB" id="A0A0N5BUN1"/>
<evidence type="ECO:0000256" key="1">
    <source>
        <dbReference type="SAM" id="MobiDB-lite"/>
    </source>
</evidence>
<sequence>MAVKERSVLGSGVSNTNSIPPTNGGMFNKNRCNMEIKNNNNINESGGAVYFNPPTNMAEEVQNLYFESVHFSIDDEEKLLLEEDADTNRNNFGTNFRNKTVSKIQSFRDNHLDSSSDTFHNISLINNRNGSNFSKLTRLTNEDTDQESPLDELNLILPISGTPFPSVKPSQRCEGTWRKIKKVFTCCYTSNHSNSMGILK</sequence>
<feature type="compositionally biased region" description="Polar residues" evidence="1">
    <location>
        <begin position="12"/>
        <end position="21"/>
    </location>
</feature>
<evidence type="ECO:0000313" key="2">
    <source>
        <dbReference type="Proteomes" id="UP000046392"/>
    </source>
</evidence>
<accession>A0A0N5BUN1</accession>
<evidence type="ECO:0000313" key="3">
    <source>
        <dbReference type="WBParaSite" id="SPAL_0000955200.1"/>
    </source>
</evidence>
<name>A0A0N5BUN1_STREA</name>